<dbReference type="PANTHER" id="PTHR38436">
    <property type="entry name" value="POLYKETIDE CYCLASE SNOAL-LIKE DOMAIN"/>
    <property type="match status" value="1"/>
</dbReference>
<dbReference type="AlphaFoldDB" id="A0A512MHU5"/>
<gene>
    <name evidence="1" type="ORF">BGE01nite_55890</name>
</gene>
<evidence type="ECO:0000313" key="2">
    <source>
        <dbReference type="Proteomes" id="UP000321577"/>
    </source>
</evidence>
<dbReference type="InterPro" id="IPR032710">
    <property type="entry name" value="NTF2-like_dom_sf"/>
</dbReference>
<sequence>MTAVRQTCNLAGMSQPLTPRQVATQWFQRIWNERDESTITELMAPDAHGTHEGGVESHGPEDFKNFFRDLIRTFPDMRIELLDTVAEGEKVFVRWKAKGTHQGDNFGITATQQPHEFCGVSWLVVRDGRIVEGGDCWNLHGLISRMAAAA</sequence>
<name>A0A512MHU5_9BACT</name>
<comment type="caution">
    <text evidence="1">The sequence shown here is derived from an EMBL/GenBank/DDBJ whole genome shotgun (WGS) entry which is preliminary data.</text>
</comment>
<organism evidence="1 2">
    <name type="scientific">Brevifollis gellanilyticus</name>
    <dbReference type="NCBI Taxonomy" id="748831"/>
    <lineage>
        <taxon>Bacteria</taxon>
        <taxon>Pseudomonadati</taxon>
        <taxon>Verrucomicrobiota</taxon>
        <taxon>Verrucomicrobiia</taxon>
        <taxon>Verrucomicrobiales</taxon>
        <taxon>Verrucomicrobiaceae</taxon>
    </lineage>
</organism>
<dbReference type="GO" id="GO:0030638">
    <property type="term" value="P:polyketide metabolic process"/>
    <property type="evidence" value="ECO:0007669"/>
    <property type="project" value="InterPro"/>
</dbReference>
<dbReference type="InterPro" id="IPR009959">
    <property type="entry name" value="Cyclase_SnoaL-like"/>
</dbReference>
<dbReference type="SUPFAM" id="SSF54427">
    <property type="entry name" value="NTF2-like"/>
    <property type="match status" value="1"/>
</dbReference>
<proteinExistence type="predicted"/>
<reference evidence="1 2" key="1">
    <citation type="submission" date="2019-07" db="EMBL/GenBank/DDBJ databases">
        <title>Whole genome shotgun sequence of Brevifollis gellanilyticus NBRC 108608.</title>
        <authorList>
            <person name="Hosoyama A."/>
            <person name="Uohara A."/>
            <person name="Ohji S."/>
            <person name="Ichikawa N."/>
        </authorList>
    </citation>
    <scope>NUCLEOTIDE SEQUENCE [LARGE SCALE GENOMIC DNA]</scope>
    <source>
        <strain evidence="1 2">NBRC 108608</strain>
    </source>
</reference>
<keyword evidence="2" id="KW-1185">Reference proteome</keyword>
<dbReference type="Pfam" id="PF07366">
    <property type="entry name" value="SnoaL"/>
    <property type="match status" value="1"/>
</dbReference>
<dbReference type="EMBL" id="BKAG01000084">
    <property type="protein sequence ID" value="GEP46298.1"/>
    <property type="molecule type" value="Genomic_DNA"/>
</dbReference>
<evidence type="ECO:0008006" key="3">
    <source>
        <dbReference type="Google" id="ProtNLM"/>
    </source>
</evidence>
<evidence type="ECO:0000313" key="1">
    <source>
        <dbReference type="EMBL" id="GEP46298.1"/>
    </source>
</evidence>
<dbReference type="PANTHER" id="PTHR38436:SF1">
    <property type="entry name" value="ESTER CYCLASE"/>
    <property type="match status" value="1"/>
</dbReference>
<accession>A0A512MHU5</accession>
<dbReference type="Gene3D" id="3.10.450.50">
    <property type="match status" value="1"/>
</dbReference>
<dbReference type="Proteomes" id="UP000321577">
    <property type="component" value="Unassembled WGS sequence"/>
</dbReference>
<protein>
    <recommendedName>
        <fullName evidence="3">Ester cyclase</fullName>
    </recommendedName>
</protein>